<dbReference type="EMBL" id="BAABIA010000001">
    <property type="protein sequence ID" value="GAA5132810.1"/>
    <property type="molecule type" value="Genomic_DNA"/>
</dbReference>
<feature type="transmembrane region" description="Helical" evidence="1">
    <location>
        <begin position="75"/>
        <end position="94"/>
    </location>
</feature>
<organism evidence="2 3">
    <name type="scientific">Prosthecobacter algae</name>
    <dbReference type="NCBI Taxonomy" id="1144682"/>
    <lineage>
        <taxon>Bacteria</taxon>
        <taxon>Pseudomonadati</taxon>
        <taxon>Verrucomicrobiota</taxon>
        <taxon>Verrucomicrobiia</taxon>
        <taxon>Verrucomicrobiales</taxon>
        <taxon>Verrucomicrobiaceae</taxon>
        <taxon>Prosthecobacter</taxon>
    </lineage>
</organism>
<feature type="transmembrane region" description="Helical" evidence="1">
    <location>
        <begin position="43"/>
        <end position="63"/>
    </location>
</feature>
<accession>A0ABP9NVN8</accession>
<evidence type="ECO:0000256" key="1">
    <source>
        <dbReference type="SAM" id="Phobius"/>
    </source>
</evidence>
<keyword evidence="3" id="KW-1185">Reference proteome</keyword>
<evidence type="ECO:0000313" key="3">
    <source>
        <dbReference type="Proteomes" id="UP001499852"/>
    </source>
</evidence>
<dbReference type="Proteomes" id="UP001499852">
    <property type="component" value="Unassembled WGS sequence"/>
</dbReference>
<keyword evidence="1" id="KW-1133">Transmembrane helix</keyword>
<dbReference type="RefSeq" id="WP_345734461.1">
    <property type="nucleotide sequence ID" value="NZ_BAABIA010000001.1"/>
</dbReference>
<gene>
    <name evidence="2" type="ORF">GCM10023213_01550</name>
</gene>
<evidence type="ECO:0000313" key="2">
    <source>
        <dbReference type="EMBL" id="GAA5132810.1"/>
    </source>
</evidence>
<sequence>MEFNFDFRRLLLFAILLGGFALLGGFSKPELPPESLHQAARVYKAWFFCMAIFTLGAASFSLVDHWAGTIEPVNLRPVYVLLGGLLMLAGGLWLRSLKQSVESPQKVVAQSFMHAPARRVPPFQRA</sequence>
<reference evidence="3" key="1">
    <citation type="journal article" date="2019" name="Int. J. Syst. Evol. Microbiol.">
        <title>The Global Catalogue of Microorganisms (GCM) 10K type strain sequencing project: providing services to taxonomists for standard genome sequencing and annotation.</title>
        <authorList>
            <consortium name="The Broad Institute Genomics Platform"/>
            <consortium name="The Broad Institute Genome Sequencing Center for Infectious Disease"/>
            <person name="Wu L."/>
            <person name="Ma J."/>
        </authorList>
    </citation>
    <scope>NUCLEOTIDE SEQUENCE [LARGE SCALE GENOMIC DNA]</scope>
    <source>
        <strain evidence="3">JCM 18053</strain>
    </source>
</reference>
<keyword evidence="1" id="KW-0812">Transmembrane</keyword>
<comment type="caution">
    <text evidence="2">The sequence shown here is derived from an EMBL/GenBank/DDBJ whole genome shotgun (WGS) entry which is preliminary data.</text>
</comment>
<protein>
    <submittedName>
        <fullName evidence="2">Uncharacterized protein</fullName>
    </submittedName>
</protein>
<name>A0ABP9NVN8_9BACT</name>
<proteinExistence type="predicted"/>
<keyword evidence="1" id="KW-0472">Membrane</keyword>